<dbReference type="GO" id="GO:0016491">
    <property type="term" value="F:oxidoreductase activity"/>
    <property type="evidence" value="ECO:0007669"/>
    <property type="project" value="InterPro"/>
</dbReference>
<dbReference type="OrthoDB" id="329835at2759"/>
<evidence type="ECO:0000256" key="3">
    <source>
        <dbReference type="ARBA" id="ARBA00022679"/>
    </source>
</evidence>
<dbReference type="InterPro" id="IPR049900">
    <property type="entry name" value="PKS_mFAS_DH"/>
</dbReference>
<dbReference type="InterPro" id="IPR049552">
    <property type="entry name" value="PKS_DH_N"/>
</dbReference>
<keyword evidence="2" id="KW-0597">Phosphoprotein</keyword>
<dbReference type="EMBL" id="JAAMPI010000021">
    <property type="protein sequence ID" value="KAF4637480.1"/>
    <property type="molecule type" value="Genomic_DNA"/>
</dbReference>
<evidence type="ECO:0000313" key="7">
    <source>
        <dbReference type="EMBL" id="KAF4637480.1"/>
    </source>
</evidence>
<dbReference type="Pfam" id="PF00107">
    <property type="entry name" value="ADH_zinc_N"/>
    <property type="match status" value="1"/>
</dbReference>
<evidence type="ECO:0000256" key="1">
    <source>
        <dbReference type="ARBA" id="ARBA00022450"/>
    </source>
</evidence>
<name>A0A8H4RYK1_9HELO</name>
<keyword evidence="1" id="KW-0596">Phosphopantetheine</keyword>
<dbReference type="SMART" id="SM00826">
    <property type="entry name" value="PKS_DH"/>
    <property type="match status" value="1"/>
</dbReference>
<dbReference type="SMART" id="SM00829">
    <property type="entry name" value="PKS_ER"/>
    <property type="match status" value="1"/>
</dbReference>
<dbReference type="PANTHER" id="PTHR45681">
    <property type="entry name" value="POLYKETIDE SYNTHASE 44-RELATED"/>
    <property type="match status" value="1"/>
</dbReference>
<dbReference type="InterPro" id="IPR020843">
    <property type="entry name" value="ER"/>
</dbReference>
<feature type="region of interest" description="C-terminal hotdog fold" evidence="5">
    <location>
        <begin position="215"/>
        <end position="368"/>
    </location>
</feature>
<protein>
    <recommendedName>
        <fullName evidence="6">PKS/mFAS DH domain-containing protein</fullName>
    </recommendedName>
</protein>
<comment type="caution">
    <text evidence="5">Lacks conserved residue(s) required for the propagation of feature annotation.</text>
</comment>
<dbReference type="AlphaFoldDB" id="A0A8H4RYK1"/>
<dbReference type="SUPFAM" id="SSF50129">
    <property type="entry name" value="GroES-like"/>
    <property type="match status" value="1"/>
</dbReference>
<dbReference type="GO" id="GO:1901336">
    <property type="term" value="P:lactone biosynthetic process"/>
    <property type="evidence" value="ECO:0007669"/>
    <property type="project" value="UniProtKB-ARBA"/>
</dbReference>
<feature type="domain" description="PKS/mFAS DH" evidence="6">
    <location>
        <begin position="87"/>
        <end position="368"/>
    </location>
</feature>
<keyword evidence="3" id="KW-0808">Transferase</keyword>
<dbReference type="Pfam" id="PF21089">
    <property type="entry name" value="PKS_DH_N"/>
    <property type="match status" value="1"/>
</dbReference>
<dbReference type="SUPFAM" id="SSF51735">
    <property type="entry name" value="NAD(P)-binding Rossmann-fold domains"/>
    <property type="match status" value="1"/>
</dbReference>
<dbReference type="Pfam" id="PF08240">
    <property type="entry name" value="ADH_N"/>
    <property type="match status" value="1"/>
</dbReference>
<sequence length="1029" mass="115146">MPYSTAIKRHTNSIQSVLSLAGSLWLHGHDVAFSKVNGLFLNRKPGCQAQHYKVLHNLHPYRWHYEGLLWTEPRSSLEFRKRRYPRHELLGLPIPGGNGLDSMWRDVLRVADISWLQDNKLEETVVFPGAGYLAMAIEAVLQASGSSFNENPTFRLENVNILTALALSTEQSASVEIFTLLRRSPISYTSNSSNWWDFTSSTPRKMKYKVLAGFLKPSLPRMWYEKLIKEGLNFGPAFQSTHEFNVPRRRPLNYRNTKLPLLRACGDNWDWSLYAVHPITLDAMLQTAIVATSGGDSGNLHAKVPTKFDVVVIETPEPFTSLASINVRAESIRFGVAEIGVEPIDSSNRIVAYFDGVRLSPYEVISQVGTTEKRHPMLRVLWEADIYGLGLMLADHLSGYLDELNPGLRILELGNDINDITKATLDLLGSNTAFKRFSSYTMASFSDTANVYLKSRLDLITSLMKPEALLLIISSVKSRGLRNTDSMDVVECRLSDDAVQISLARVSDLSSMDALNGFCFIVLDRCTNELSGAIMEKLAKISGRPTSRFTLDEVTEDTITPGATIFCLIECSEPALSTSTNEEIERIKHITNRASNIVWVTGGNLLDGSRPEFALISGIARALAPEQPSLQFFTFDIDDIRSEVQQTAERLVSVLMQRADPLDKEFIQRQGVVQVSRLVPDKDLNSCFRQKQGTELMDMPLEDAQPFKLSIEKPKQFDSLCLKQIELPKTLGLTDVQIQIKTVGLNAEDFYVLAGKDNTLNSTCSLEFCGIVERVGTSVVTLSPGDHVVAMAPSPFQTSQIVPEWACQKLRDDEDFNILSRLPLVYTTVIYALHGRARIKRDETILIYSGAGGVGIAAIQLAMLAGAEVFTTVSTEAKKDYLVKTFRIKPSNIFSSRDTSFLPGILEATNGQGVDIVLNSLSGDLLHASWRCCGQFGRFVEIGKRDLTDAGRLEMDQSLKNATFTAFDLSPLYNTNSMILNQTWARLLREALWPYREKKIMKIDPLEVFDISNITQAFRYFSSRNRMRR</sequence>
<dbReference type="InterPro" id="IPR056501">
    <property type="entry name" value="NAD-bd_HRPKS_sdrA"/>
</dbReference>
<comment type="caution">
    <text evidence="7">The sequence shown here is derived from an EMBL/GenBank/DDBJ whole genome shotgun (WGS) entry which is preliminary data.</text>
</comment>
<feature type="region of interest" description="N-terminal hotdog fold" evidence="5">
    <location>
        <begin position="87"/>
        <end position="203"/>
    </location>
</feature>
<dbReference type="InterPro" id="IPR013149">
    <property type="entry name" value="ADH-like_C"/>
</dbReference>
<organism evidence="7 8">
    <name type="scientific">Cudoniella acicularis</name>
    <dbReference type="NCBI Taxonomy" id="354080"/>
    <lineage>
        <taxon>Eukaryota</taxon>
        <taxon>Fungi</taxon>
        <taxon>Dikarya</taxon>
        <taxon>Ascomycota</taxon>
        <taxon>Pezizomycotina</taxon>
        <taxon>Leotiomycetes</taxon>
        <taxon>Helotiales</taxon>
        <taxon>Tricladiaceae</taxon>
        <taxon>Cudoniella</taxon>
    </lineage>
</organism>
<dbReference type="GO" id="GO:0016740">
    <property type="term" value="F:transferase activity"/>
    <property type="evidence" value="ECO:0007669"/>
    <property type="project" value="UniProtKB-KW"/>
</dbReference>
<dbReference type="CDD" id="cd05195">
    <property type="entry name" value="enoyl_red"/>
    <property type="match status" value="1"/>
</dbReference>
<dbReference type="InterPro" id="IPR049551">
    <property type="entry name" value="PKS_DH_C"/>
</dbReference>
<dbReference type="Gene3D" id="3.90.180.10">
    <property type="entry name" value="Medium-chain alcohol dehydrogenases, catalytic domain"/>
    <property type="match status" value="1"/>
</dbReference>
<proteinExistence type="predicted"/>
<dbReference type="GO" id="GO:0044550">
    <property type="term" value="P:secondary metabolite biosynthetic process"/>
    <property type="evidence" value="ECO:0007669"/>
    <property type="project" value="UniProtKB-ARBA"/>
</dbReference>
<dbReference type="PANTHER" id="PTHR45681:SF6">
    <property type="entry name" value="POLYKETIDE SYNTHASE 37"/>
    <property type="match status" value="1"/>
</dbReference>
<evidence type="ECO:0000256" key="4">
    <source>
        <dbReference type="ARBA" id="ARBA00023268"/>
    </source>
</evidence>
<dbReference type="InterPro" id="IPR011032">
    <property type="entry name" value="GroES-like_sf"/>
</dbReference>
<keyword evidence="8" id="KW-1185">Reference proteome</keyword>
<dbReference type="Gene3D" id="3.10.129.110">
    <property type="entry name" value="Polyketide synthase dehydratase"/>
    <property type="match status" value="1"/>
</dbReference>
<evidence type="ECO:0000313" key="8">
    <source>
        <dbReference type="Proteomes" id="UP000566819"/>
    </source>
</evidence>
<dbReference type="Pfam" id="PF23114">
    <property type="entry name" value="NAD-bd_HRPKS_sdrA"/>
    <property type="match status" value="1"/>
</dbReference>
<dbReference type="Pfam" id="PF14765">
    <property type="entry name" value="PS-DH"/>
    <property type="match status" value="1"/>
</dbReference>
<evidence type="ECO:0000256" key="5">
    <source>
        <dbReference type="PROSITE-ProRule" id="PRU01363"/>
    </source>
</evidence>
<keyword evidence="4" id="KW-0511">Multifunctional enzyme</keyword>
<dbReference type="FunFam" id="3.40.50.720:FF:000209">
    <property type="entry name" value="Polyketide synthase Pks12"/>
    <property type="match status" value="1"/>
</dbReference>
<dbReference type="InterPro" id="IPR050444">
    <property type="entry name" value="Polyketide_Synthase"/>
</dbReference>
<dbReference type="InterPro" id="IPR013154">
    <property type="entry name" value="ADH-like_N"/>
</dbReference>
<reference evidence="7 8" key="1">
    <citation type="submission" date="2020-03" db="EMBL/GenBank/DDBJ databases">
        <title>Draft Genome Sequence of Cudoniella acicularis.</title>
        <authorList>
            <person name="Buettner E."/>
            <person name="Kellner H."/>
        </authorList>
    </citation>
    <scope>NUCLEOTIDE SEQUENCE [LARGE SCALE GENOMIC DNA]</scope>
    <source>
        <strain evidence="7 8">DSM 108380</strain>
    </source>
</reference>
<gene>
    <name evidence="7" type="ORF">G7Y89_g578</name>
</gene>
<accession>A0A8H4RYK1</accession>
<evidence type="ECO:0000256" key="2">
    <source>
        <dbReference type="ARBA" id="ARBA00022553"/>
    </source>
</evidence>
<dbReference type="PROSITE" id="PS52019">
    <property type="entry name" value="PKS_MFAS_DH"/>
    <property type="match status" value="1"/>
</dbReference>
<dbReference type="InterPro" id="IPR042104">
    <property type="entry name" value="PKS_dehydratase_sf"/>
</dbReference>
<dbReference type="InterPro" id="IPR020807">
    <property type="entry name" value="PKS_DH"/>
</dbReference>
<dbReference type="Gene3D" id="3.10.129.120">
    <property type="match status" value="1"/>
</dbReference>
<dbReference type="Proteomes" id="UP000566819">
    <property type="component" value="Unassembled WGS sequence"/>
</dbReference>
<evidence type="ECO:0000259" key="6">
    <source>
        <dbReference type="PROSITE" id="PS52019"/>
    </source>
</evidence>
<dbReference type="InterPro" id="IPR036291">
    <property type="entry name" value="NAD(P)-bd_dom_sf"/>
</dbReference>